<dbReference type="SUPFAM" id="SSF161098">
    <property type="entry name" value="MetI-like"/>
    <property type="match status" value="1"/>
</dbReference>
<gene>
    <name evidence="9" type="ORF">KSZ_30870</name>
</gene>
<dbReference type="InterPro" id="IPR000515">
    <property type="entry name" value="MetI-like"/>
</dbReference>
<feature type="transmembrane region" description="Helical" evidence="7">
    <location>
        <begin position="16"/>
        <end position="37"/>
    </location>
</feature>
<keyword evidence="5 7" id="KW-1133">Transmembrane helix</keyword>
<protein>
    <submittedName>
        <fullName evidence="9">Sugar ABC transporter permease</fullName>
    </submittedName>
</protein>
<keyword evidence="6 7" id="KW-0472">Membrane</keyword>
<dbReference type="RefSeq" id="WP_201362701.1">
    <property type="nucleotide sequence ID" value="NZ_BNJJ01000008.1"/>
</dbReference>
<reference evidence="9 10" key="1">
    <citation type="journal article" date="2021" name="Int. J. Syst. Evol. Microbiol.">
        <title>Reticulibacter mediterranei gen. nov., sp. nov., within the new family Reticulibacteraceae fam. nov., and Ktedonospora formicarum gen. nov., sp. nov., Ktedonobacter robiniae sp. nov., Dictyobacter formicarum sp. nov. and Dictyobacter arantiisoli sp. nov., belonging to the class Ktedonobacteria.</title>
        <authorList>
            <person name="Yabe S."/>
            <person name="Zheng Y."/>
            <person name="Wang C.M."/>
            <person name="Sakai Y."/>
            <person name="Abe K."/>
            <person name="Yokota A."/>
            <person name="Donadio S."/>
            <person name="Cavaletti L."/>
            <person name="Monciardini P."/>
        </authorList>
    </citation>
    <scope>NUCLEOTIDE SEQUENCE [LARGE SCALE GENOMIC DNA]</scope>
    <source>
        <strain evidence="9 10">SOSP1-9</strain>
    </source>
</reference>
<accession>A0ABQ3VIY1</accession>
<keyword evidence="10" id="KW-1185">Reference proteome</keyword>
<proteinExistence type="inferred from homology"/>
<feature type="domain" description="ABC transmembrane type-1" evidence="8">
    <location>
        <begin position="79"/>
        <end position="268"/>
    </location>
</feature>
<evidence type="ECO:0000259" key="8">
    <source>
        <dbReference type="PROSITE" id="PS50928"/>
    </source>
</evidence>
<keyword evidence="3" id="KW-1003">Cell membrane</keyword>
<dbReference type="Proteomes" id="UP000635565">
    <property type="component" value="Unassembled WGS sequence"/>
</dbReference>
<organism evidence="9 10">
    <name type="scientific">Dictyobacter formicarum</name>
    <dbReference type="NCBI Taxonomy" id="2778368"/>
    <lineage>
        <taxon>Bacteria</taxon>
        <taxon>Bacillati</taxon>
        <taxon>Chloroflexota</taxon>
        <taxon>Ktedonobacteria</taxon>
        <taxon>Ktedonobacterales</taxon>
        <taxon>Dictyobacteraceae</taxon>
        <taxon>Dictyobacter</taxon>
    </lineage>
</organism>
<dbReference type="PROSITE" id="PS50928">
    <property type="entry name" value="ABC_TM1"/>
    <property type="match status" value="1"/>
</dbReference>
<feature type="transmembrane region" description="Helical" evidence="7">
    <location>
        <begin position="149"/>
        <end position="168"/>
    </location>
</feature>
<evidence type="ECO:0000256" key="5">
    <source>
        <dbReference type="ARBA" id="ARBA00022989"/>
    </source>
</evidence>
<evidence type="ECO:0000256" key="4">
    <source>
        <dbReference type="ARBA" id="ARBA00022692"/>
    </source>
</evidence>
<comment type="subcellular location">
    <subcellularLocation>
        <location evidence="1 7">Cell membrane</location>
        <topology evidence="1 7">Multi-pass membrane protein</topology>
    </subcellularLocation>
</comment>
<keyword evidence="2 7" id="KW-0813">Transport</keyword>
<dbReference type="InterPro" id="IPR035906">
    <property type="entry name" value="MetI-like_sf"/>
</dbReference>
<keyword evidence="4 7" id="KW-0812">Transmembrane</keyword>
<evidence type="ECO:0000256" key="6">
    <source>
        <dbReference type="ARBA" id="ARBA00023136"/>
    </source>
</evidence>
<name>A0ABQ3VIY1_9CHLR</name>
<dbReference type="Pfam" id="PF00528">
    <property type="entry name" value="BPD_transp_1"/>
    <property type="match status" value="1"/>
</dbReference>
<dbReference type="CDD" id="cd06261">
    <property type="entry name" value="TM_PBP2"/>
    <property type="match status" value="1"/>
</dbReference>
<evidence type="ECO:0000256" key="3">
    <source>
        <dbReference type="ARBA" id="ARBA00022475"/>
    </source>
</evidence>
<sequence length="283" mass="31785">MIGRIKLEKSGRRGKPFWIIHVILIAGVLFFVVPFLWMALTSLKTLAEATHVPLIFFPAQAQWSNYSDVLSTLPFVTFYKNTFLMALGRTLGQLLFCSLAAYAFARIKFPGRTVLFVFMLSVLMVPSYVFLVPQYLIMKDLHWLNSLQALIVPGLFSSFGTFLLRQFFMSLPTELDESARLDGANHLQIYWHIILPLAKSALIALAILTVLWSWNDLIWPLVVNDSTDKMTLTVGLASLQGEHGTNFPVMMAGAVLASWPMLVMFIIFQKSFIEGIAITGTKG</sequence>
<feature type="transmembrane region" description="Helical" evidence="7">
    <location>
        <begin position="83"/>
        <end position="105"/>
    </location>
</feature>
<dbReference type="Gene3D" id="1.10.3720.10">
    <property type="entry name" value="MetI-like"/>
    <property type="match status" value="1"/>
</dbReference>
<comment type="similarity">
    <text evidence="7">Belongs to the binding-protein-dependent transport system permease family.</text>
</comment>
<dbReference type="PANTHER" id="PTHR43744:SF12">
    <property type="entry name" value="ABC TRANSPORTER PERMEASE PROTEIN MG189-RELATED"/>
    <property type="match status" value="1"/>
</dbReference>
<evidence type="ECO:0000313" key="9">
    <source>
        <dbReference type="EMBL" id="GHO85081.1"/>
    </source>
</evidence>
<comment type="caution">
    <text evidence="9">The sequence shown here is derived from an EMBL/GenBank/DDBJ whole genome shotgun (WGS) entry which is preliminary data.</text>
</comment>
<evidence type="ECO:0000256" key="7">
    <source>
        <dbReference type="RuleBase" id="RU363032"/>
    </source>
</evidence>
<feature type="transmembrane region" description="Helical" evidence="7">
    <location>
        <begin position="189"/>
        <end position="214"/>
    </location>
</feature>
<feature type="transmembrane region" description="Helical" evidence="7">
    <location>
        <begin position="114"/>
        <end position="137"/>
    </location>
</feature>
<feature type="transmembrane region" description="Helical" evidence="7">
    <location>
        <begin position="247"/>
        <end position="268"/>
    </location>
</feature>
<evidence type="ECO:0000256" key="1">
    <source>
        <dbReference type="ARBA" id="ARBA00004651"/>
    </source>
</evidence>
<evidence type="ECO:0000256" key="2">
    <source>
        <dbReference type="ARBA" id="ARBA00022448"/>
    </source>
</evidence>
<dbReference type="EMBL" id="BNJJ01000008">
    <property type="protein sequence ID" value="GHO85081.1"/>
    <property type="molecule type" value="Genomic_DNA"/>
</dbReference>
<evidence type="ECO:0000313" key="10">
    <source>
        <dbReference type="Proteomes" id="UP000635565"/>
    </source>
</evidence>
<dbReference type="PANTHER" id="PTHR43744">
    <property type="entry name" value="ABC TRANSPORTER PERMEASE PROTEIN MG189-RELATED-RELATED"/>
    <property type="match status" value="1"/>
</dbReference>